<dbReference type="Proteomes" id="UP001430306">
    <property type="component" value="Unassembled WGS sequence"/>
</dbReference>
<feature type="chain" id="PRO_5046701520" description="SLA1 homology domain-containing protein" evidence="5">
    <location>
        <begin position="24"/>
        <end position="775"/>
    </location>
</feature>
<protein>
    <recommendedName>
        <fullName evidence="6">SLA1 homology domain-containing protein</fullName>
    </recommendedName>
</protein>
<evidence type="ECO:0000259" key="6">
    <source>
        <dbReference type="Pfam" id="PF03983"/>
    </source>
</evidence>
<dbReference type="SUPFAM" id="SSF50978">
    <property type="entry name" value="WD40 repeat-like"/>
    <property type="match status" value="1"/>
</dbReference>
<organism evidence="7 8">
    <name type="scientific">Rhodopirellula halodulae</name>
    <dbReference type="NCBI Taxonomy" id="2894198"/>
    <lineage>
        <taxon>Bacteria</taxon>
        <taxon>Pseudomonadati</taxon>
        <taxon>Planctomycetota</taxon>
        <taxon>Planctomycetia</taxon>
        <taxon>Pirellulales</taxon>
        <taxon>Pirellulaceae</taxon>
        <taxon>Rhodopirellula</taxon>
    </lineage>
</organism>
<reference evidence="7" key="1">
    <citation type="submission" date="2021-11" db="EMBL/GenBank/DDBJ databases">
        <title>Genome sequence.</title>
        <authorList>
            <person name="Sun Q."/>
        </authorList>
    </citation>
    <scope>NUCLEOTIDE SEQUENCE</scope>
    <source>
        <strain evidence="7">JC740</strain>
    </source>
</reference>
<feature type="repeat" description="WD" evidence="3">
    <location>
        <begin position="574"/>
        <end position="615"/>
    </location>
</feature>
<keyword evidence="1 3" id="KW-0853">WD repeat</keyword>
<dbReference type="Gene3D" id="2.130.10.10">
    <property type="entry name" value="YVTN repeat-like/Quinoprotein amine dehydrogenase"/>
    <property type="match status" value="2"/>
</dbReference>
<evidence type="ECO:0000256" key="5">
    <source>
        <dbReference type="SAM" id="SignalP"/>
    </source>
</evidence>
<dbReference type="InterPro" id="IPR050505">
    <property type="entry name" value="WDR55/POC1"/>
</dbReference>
<keyword evidence="2" id="KW-0677">Repeat</keyword>
<feature type="signal peptide" evidence="5">
    <location>
        <begin position="1"/>
        <end position="23"/>
    </location>
</feature>
<comment type="caution">
    <text evidence="7">The sequence shown here is derived from an EMBL/GenBank/DDBJ whole genome shotgun (WGS) entry which is preliminary data.</text>
</comment>
<dbReference type="EMBL" id="JAJKFW010000003">
    <property type="protein sequence ID" value="MCC9640693.1"/>
    <property type="molecule type" value="Genomic_DNA"/>
</dbReference>
<evidence type="ECO:0000256" key="4">
    <source>
        <dbReference type="SAM" id="MobiDB-lite"/>
    </source>
</evidence>
<dbReference type="PANTHER" id="PTHR44019:SF8">
    <property type="entry name" value="POC1 CENTRIOLAR PROTEIN HOMOLOG"/>
    <property type="match status" value="1"/>
</dbReference>
<name>A0ABS8NCY3_9BACT</name>
<dbReference type="Pfam" id="PF03983">
    <property type="entry name" value="SHD1"/>
    <property type="match status" value="1"/>
</dbReference>
<evidence type="ECO:0000256" key="1">
    <source>
        <dbReference type="ARBA" id="ARBA00022574"/>
    </source>
</evidence>
<feature type="domain" description="SLA1 homology" evidence="6">
    <location>
        <begin position="394"/>
        <end position="450"/>
    </location>
</feature>
<dbReference type="InterPro" id="IPR001680">
    <property type="entry name" value="WD40_rpt"/>
</dbReference>
<keyword evidence="8" id="KW-1185">Reference proteome</keyword>
<dbReference type="Pfam" id="PF00400">
    <property type="entry name" value="WD40"/>
    <property type="match status" value="2"/>
</dbReference>
<proteinExistence type="predicted"/>
<dbReference type="InterPro" id="IPR015943">
    <property type="entry name" value="WD40/YVTN_repeat-like_dom_sf"/>
</dbReference>
<feature type="region of interest" description="Disordered" evidence="4">
    <location>
        <begin position="442"/>
        <end position="462"/>
    </location>
</feature>
<dbReference type="Gene3D" id="2.30.30.700">
    <property type="entry name" value="SLA1 homology domain 1"/>
    <property type="match status" value="1"/>
</dbReference>
<evidence type="ECO:0000313" key="8">
    <source>
        <dbReference type="Proteomes" id="UP001430306"/>
    </source>
</evidence>
<dbReference type="InterPro" id="IPR007131">
    <property type="entry name" value="SHD1"/>
</dbReference>
<evidence type="ECO:0000256" key="3">
    <source>
        <dbReference type="PROSITE-ProRule" id="PRU00221"/>
    </source>
</evidence>
<dbReference type="PANTHER" id="PTHR44019">
    <property type="entry name" value="WD REPEAT-CONTAINING PROTEIN 55"/>
    <property type="match status" value="1"/>
</dbReference>
<gene>
    <name evidence="7" type="ORF">LOC71_00280</name>
</gene>
<evidence type="ECO:0000313" key="7">
    <source>
        <dbReference type="EMBL" id="MCC9640693.1"/>
    </source>
</evidence>
<evidence type="ECO:0000256" key="2">
    <source>
        <dbReference type="ARBA" id="ARBA00022737"/>
    </source>
</evidence>
<feature type="region of interest" description="Disordered" evidence="4">
    <location>
        <begin position="379"/>
        <end position="399"/>
    </location>
</feature>
<dbReference type="InterPro" id="IPR036322">
    <property type="entry name" value="WD40_repeat_dom_sf"/>
</dbReference>
<dbReference type="SMART" id="SM00320">
    <property type="entry name" value="WD40"/>
    <property type="match status" value="5"/>
</dbReference>
<sequence length="775" mass="84087">MCGNLEASCNRFLFLAFTFAAFACTGGVSHAEDLVKSTEGMVQYKLSKVRIENSVLGEVMAIDYKRTREGTGNVSLSIRSDNGPVRVMGLGPRIESSGTIRLRDMLARIRSTLADGQPDGLEFCITATVSTLPGNPKFLVSNIVRHGKLGSKWKPRDLNDREKEFLEQERLRTNPPESVPDGYERSTSDTTLVPGMPVMYGSMGEWLPAVVARPSSRTFVHLYVDGRETLLVVKRQDWLAVSQKVAKQASRDPDSFSFAESVLPGTIFLLKDEQVPATEVDNLVPGTPLLWARGIKWQSVHWMAEEGDQFRVLDRSNNAPKMETDKATQFAVTKETLQKLKAGDTDSFAANIKGFESLRIASAATSGTSSATGGMNLGVAPARSETPVPSSEEPAAEVRTWSDASGKFKIVAALVARDDSQVTLQRGDGRTVKVPIDRLSDDDREWLEREPEPEEPDDNPFAIEPISSTTAVDDYKGQFNRVAALKDINWGAQSLGFSPDANQVVVGSRSGTFWFSEITTAGLQTVSLKDAEIGEFNSIAFTPDGQTLLLGGARGEVMVYAVDSSGRLTFESRYKLHDRKVSQIVVSPDGKKALSAGDDKQALCWDVATGRRIALLDQFSGRVKACQFAQGGSIILATDGKNVIGLDLANDRSLNPVAVARSHAAGQSAAFSPDGTQLAVGDTYAIKVFDLTTGRQSKLLQSTEIQWSMCFAPNGRHLFSGGNGKVNLWDTQTGGLVHSETVGSSFYVQSLAISADGRRLFCPTDHNTATVFEVK</sequence>
<keyword evidence="5" id="KW-0732">Signal</keyword>
<dbReference type="PROSITE" id="PS50082">
    <property type="entry name" value="WD_REPEATS_2"/>
    <property type="match status" value="1"/>
</dbReference>
<accession>A0ABS8NCY3</accession>